<keyword evidence="14" id="KW-1185">Reference proteome</keyword>
<reference evidence="13 14" key="1">
    <citation type="submission" date="2024-01" db="EMBL/GenBank/DDBJ databases">
        <title>The genome of the rayed Mediterranean limpet Patella caerulea (Linnaeus, 1758).</title>
        <authorList>
            <person name="Anh-Thu Weber A."/>
            <person name="Halstead-Nussloch G."/>
        </authorList>
    </citation>
    <scope>NUCLEOTIDE SEQUENCE [LARGE SCALE GENOMIC DNA]</scope>
    <source>
        <strain evidence="13">AATW-2023a</strain>
        <tissue evidence="13">Whole specimen</tissue>
    </source>
</reference>
<evidence type="ECO:0000259" key="12">
    <source>
        <dbReference type="Pfam" id="PF02728"/>
    </source>
</evidence>
<keyword evidence="2 8" id="KW-0479">Metal-binding</keyword>
<dbReference type="FunFam" id="3.10.450.40:FF:000022">
    <property type="entry name" value="Amine oxidase"/>
    <property type="match status" value="1"/>
</dbReference>
<evidence type="ECO:0000313" key="14">
    <source>
        <dbReference type="Proteomes" id="UP001347796"/>
    </source>
</evidence>
<feature type="domain" description="Copper amine oxidase N2-terminal" evidence="11">
    <location>
        <begin position="76"/>
        <end position="160"/>
    </location>
</feature>
<organism evidence="13 14">
    <name type="scientific">Patella caerulea</name>
    <name type="common">Rayed Mediterranean limpet</name>
    <dbReference type="NCBI Taxonomy" id="87958"/>
    <lineage>
        <taxon>Eukaryota</taxon>
        <taxon>Metazoa</taxon>
        <taxon>Spiralia</taxon>
        <taxon>Lophotrochozoa</taxon>
        <taxon>Mollusca</taxon>
        <taxon>Gastropoda</taxon>
        <taxon>Patellogastropoda</taxon>
        <taxon>Patelloidea</taxon>
        <taxon>Patellidae</taxon>
        <taxon>Patella</taxon>
    </lineage>
</organism>
<sequence length="785" mass="90652">MSGKMAVDREVTVSKNVWKTVRVVAIAGIVLAAILLIALIVILIDQTFLPVCPKGQTIKPRNYEKPGVFDDLTPREMKAARDFLLSLESPALKRQEDASVNSSYIYMIDLHITLKSAVLQYLDGGHRQPERTAKAIVYRGDLDPPRVEEYLVGPLPNPNYHVLIRDPAYRRLPIPWPSRPVDQIEYKHLYGILIKATEKLYTVFRESYGMHYHNCTKEEACMAFFDVAPRGLESGERKSWFWGFRKVEGFYSHPLGIEIQIKHEGTDVSEWRVVRVIYNGQMYYTIEKLVEQYTLNRLRKLDIKVDSYDEQYSSFERRGPKDYDAPGRGPRFYEPDGRRYSVDGQHVQYVGWNFNFRMRTSTGLQIFDVRFQGERIAYELSLQEAAVFYSGYGAVSGSTNYFDTSWLLGASSYELVPGVDCPGTASFHDSHHFVNSGQPKYYKNSICVFEQNSGMPLRRHYSSDFQGGYSNYGGLVDHFLVVRTILNVWNYDYLIDYIFHLNGVIELKVSATGYVQTTFALAHEKPYGTIVENNVLANLHQHMFHFKADLDIGGRANRYSTLDISKETVRIPWYVERNKTQLKFEKVLKEKEMDAILEFSFDHPKYHLFYNQKTRNKFDYHRAYRVQHGAMSKFHLEEASFSRAANWARYQMAVTKHKDTEDVSTTIYAQNDPFDPVLDFHTFLDNNDKLVDEDLVVWLTAGVVHIPHSEDIPATATPGNSYTIYLRPYNFFQTCPSVSLSEAVHITPGNNFDTLHVQTFGTKQESRCFQKEENYEEFNGTTPLI</sequence>
<keyword evidence="9" id="KW-0472">Membrane</keyword>
<dbReference type="InterPro" id="IPR015800">
    <property type="entry name" value="Cu_amine_oxidase_N2"/>
</dbReference>
<keyword evidence="4 8" id="KW-0560">Oxidoreductase</keyword>
<feature type="active site" description="Proton acceptor" evidence="6">
    <location>
        <position position="403"/>
    </location>
</feature>
<dbReference type="Pfam" id="PF01179">
    <property type="entry name" value="Cu_amine_oxid"/>
    <property type="match status" value="1"/>
</dbReference>
<evidence type="ECO:0000313" key="13">
    <source>
        <dbReference type="EMBL" id="KAK6177953.1"/>
    </source>
</evidence>
<dbReference type="GO" id="GO:0005886">
    <property type="term" value="C:plasma membrane"/>
    <property type="evidence" value="ECO:0007669"/>
    <property type="project" value="TreeGrafter"/>
</dbReference>
<dbReference type="GO" id="GO:0009308">
    <property type="term" value="P:amine metabolic process"/>
    <property type="evidence" value="ECO:0007669"/>
    <property type="project" value="UniProtKB-UniRule"/>
</dbReference>
<protein>
    <recommendedName>
        <fullName evidence="8">Amine oxidase</fullName>
        <ecNumber evidence="8">1.4.3.-</ecNumber>
    </recommendedName>
</protein>
<dbReference type="GO" id="GO:0008131">
    <property type="term" value="F:primary methylamine oxidase activity"/>
    <property type="evidence" value="ECO:0007669"/>
    <property type="project" value="InterPro"/>
</dbReference>
<dbReference type="InterPro" id="IPR049947">
    <property type="entry name" value="Cu_Am_Ox_Cu-bd"/>
</dbReference>
<dbReference type="PRINTS" id="PR00766">
    <property type="entry name" value="CUDAOXIDASE"/>
</dbReference>
<dbReference type="Pfam" id="PF02728">
    <property type="entry name" value="Cu_amine_oxidN3"/>
    <property type="match status" value="1"/>
</dbReference>
<dbReference type="FunFam" id="2.70.98.20:FF:000002">
    <property type="entry name" value="Amine oxidase"/>
    <property type="match status" value="1"/>
</dbReference>
<name>A0AAN8JQ99_PATCE</name>
<dbReference type="Pfam" id="PF02727">
    <property type="entry name" value="Cu_amine_oxidN2"/>
    <property type="match status" value="1"/>
</dbReference>
<evidence type="ECO:0000256" key="9">
    <source>
        <dbReference type="SAM" id="Phobius"/>
    </source>
</evidence>
<dbReference type="AlphaFoldDB" id="A0AAN8JQ99"/>
<keyword evidence="9" id="KW-1133">Transmembrane helix</keyword>
<dbReference type="EC" id="1.4.3.-" evidence="8"/>
<dbReference type="GO" id="GO:0048038">
    <property type="term" value="F:quinone binding"/>
    <property type="evidence" value="ECO:0007669"/>
    <property type="project" value="InterPro"/>
</dbReference>
<dbReference type="Gene3D" id="3.10.450.40">
    <property type="match status" value="2"/>
</dbReference>
<feature type="active site" description="Schiff-base intermediate with substrate; via topaquinone" evidence="6">
    <location>
        <position position="491"/>
    </location>
</feature>
<feature type="transmembrane region" description="Helical" evidence="9">
    <location>
        <begin position="21"/>
        <end position="44"/>
    </location>
</feature>
<feature type="domain" description="Copper amine oxidase N3-terminal" evidence="12">
    <location>
        <begin position="213"/>
        <end position="280"/>
    </location>
</feature>
<dbReference type="InterPro" id="IPR036460">
    <property type="entry name" value="Cu_amine_oxidase_C_sf"/>
</dbReference>
<evidence type="ECO:0000256" key="3">
    <source>
        <dbReference type="ARBA" id="ARBA00022772"/>
    </source>
</evidence>
<dbReference type="InterPro" id="IPR015798">
    <property type="entry name" value="Cu_amine_oxidase_C"/>
</dbReference>
<comment type="caution">
    <text evidence="13">The sequence shown here is derived from an EMBL/GenBank/DDBJ whole genome shotgun (WGS) entry which is preliminary data.</text>
</comment>
<feature type="domain" description="Copper amine oxidase catalytic" evidence="10">
    <location>
        <begin position="331"/>
        <end position="737"/>
    </location>
</feature>
<dbReference type="SUPFAM" id="SSF49998">
    <property type="entry name" value="Amine oxidase catalytic domain"/>
    <property type="match status" value="1"/>
</dbReference>
<comment type="PTM">
    <text evidence="7 8">Topaquinone (TPQ) is generated by copper-dependent autoxidation of a specific tyrosyl residue.</text>
</comment>
<evidence type="ECO:0000256" key="7">
    <source>
        <dbReference type="PIRSR" id="PIRSR600269-51"/>
    </source>
</evidence>
<dbReference type="PANTHER" id="PTHR10638">
    <property type="entry name" value="COPPER AMINE OXIDASE"/>
    <property type="match status" value="1"/>
</dbReference>
<accession>A0AAN8JQ99</accession>
<keyword evidence="9" id="KW-0812">Transmembrane</keyword>
<dbReference type="InterPro" id="IPR000269">
    <property type="entry name" value="Cu_amine_oxidase"/>
</dbReference>
<comment type="cofactor">
    <cofactor evidence="8">
        <name>Cu cation</name>
        <dbReference type="ChEBI" id="CHEBI:23378"/>
    </cofactor>
    <text evidence="8">Contains 1 topaquinone per subunit.</text>
</comment>
<keyword evidence="3 6" id="KW-0801">TPQ</keyword>
<evidence type="ECO:0000256" key="2">
    <source>
        <dbReference type="ARBA" id="ARBA00022723"/>
    </source>
</evidence>
<dbReference type="Gene3D" id="2.70.98.20">
    <property type="entry name" value="Copper amine oxidase, catalytic domain"/>
    <property type="match status" value="1"/>
</dbReference>
<dbReference type="PROSITE" id="PS01165">
    <property type="entry name" value="COPPER_AMINE_OXID_2"/>
    <property type="match status" value="1"/>
</dbReference>
<proteinExistence type="inferred from homology"/>
<evidence type="ECO:0000256" key="8">
    <source>
        <dbReference type="RuleBase" id="RU000672"/>
    </source>
</evidence>
<dbReference type="InterPro" id="IPR016182">
    <property type="entry name" value="Cu_amine_oxidase_N-reg"/>
</dbReference>
<comment type="similarity">
    <text evidence="1 8">Belongs to the copper/topaquinone oxidase family.</text>
</comment>
<evidence type="ECO:0000256" key="5">
    <source>
        <dbReference type="ARBA" id="ARBA00023008"/>
    </source>
</evidence>
<dbReference type="PANTHER" id="PTHR10638:SF20">
    <property type="entry name" value="AMINE OXIDASE"/>
    <property type="match status" value="1"/>
</dbReference>
<evidence type="ECO:0000256" key="1">
    <source>
        <dbReference type="ARBA" id="ARBA00007983"/>
    </source>
</evidence>
<feature type="modified residue" description="2',4',5'-topaquinone" evidence="7">
    <location>
        <position position="491"/>
    </location>
</feature>
<dbReference type="GO" id="GO:0005507">
    <property type="term" value="F:copper ion binding"/>
    <property type="evidence" value="ECO:0007669"/>
    <property type="project" value="InterPro"/>
</dbReference>
<dbReference type="InterPro" id="IPR015802">
    <property type="entry name" value="Cu_amine_oxidase_N3"/>
</dbReference>
<dbReference type="EMBL" id="JAZGQO010000009">
    <property type="protein sequence ID" value="KAK6177953.1"/>
    <property type="molecule type" value="Genomic_DNA"/>
</dbReference>
<evidence type="ECO:0000259" key="10">
    <source>
        <dbReference type="Pfam" id="PF01179"/>
    </source>
</evidence>
<evidence type="ECO:0000256" key="6">
    <source>
        <dbReference type="PIRSR" id="PIRSR600269-50"/>
    </source>
</evidence>
<keyword evidence="5 8" id="KW-0186">Copper</keyword>
<evidence type="ECO:0000256" key="4">
    <source>
        <dbReference type="ARBA" id="ARBA00023002"/>
    </source>
</evidence>
<dbReference type="SUPFAM" id="SSF54416">
    <property type="entry name" value="Amine oxidase N-terminal region"/>
    <property type="match status" value="2"/>
</dbReference>
<dbReference type="Proteomes" id="UP001347796">
    <property type="component" value="Unassembled WGS sequence"/>
</dbReference>
<gene>
    <name evidence="13" type="ORF">SNE40_012809</name>
</gene>
<evidence type="ECO:0000259" key="11">
    <source>
        <dbReference type="Pfam" id="PF02727"/>
    </source>
</evidence>
<dbReference type="FunFam" id="3.10.450.40:FF:000007">
    <property type="entry name" value="Amine oxidase"/>
    <property type="match status" value="1"/>
</dbReference>